<dbReference type="EMBL" id="CACRSS010000020">
    <property type="protein sequence ID" value="VYT19732.1"/>
    <property type="molecule type" value="Genomic_DNA"/>
</dbReference>
<sequence length="40" mass="4811">MYSKLIVNIFYCLRILNPQTFIEQEEESVCKMLSIHLSIY</sequence>
<dbReference type="AlphaFoldDB" id="A0A6N2USJ0"/>
<evidence type="ECO:0000313" key="1">
    <source>
        <dbReference type="EMBL" id="VYT19732.1"/>
    </source>
</evidence>
<proteinExistence type="predicted"/>
<name>A0A6N2USJ0_9BACT</name>
<protein>
    <submittedName>
        <fullName evidence="1">Uncharacterized protein</fullName>
    </submittedName>
</protein>
<accession>A0A6N2USJ0</accession>
<reference evidence="1" key="1">
    <citation type="submission" date="2019-11" db="EMBL/GenBank/DDBJ databases">
        <authorList>
            <person name="Feng L."/>
        </authorList>
    </citation>
    <scope>NUCLEOTIDE SEQUENCE</scope>
    <source>
        <strain evidence="1">AMuciniphilaLFYP55</strain>
    </source>
</reference>
<organism evidence="1">
    <name type="scientific">Akkermansia muciniphila</name>
    <dbReference type="NCBI Taxonomy" id="239935"/>
    <lineage>
        <taxon>Bacteria</taxon>
        <taxon>Pseudomonadati</taxon>
        <taxon>Verrucomicrobiota</taxon>
        <taxon>Verrucomicrobiia</taxon>
        <taxon>Verrucomicrobiales</taxon>
        <taxon>Akkermansiaceae</taxon>
        <taxon>Akkermansia</taxon>
    </lineage>
</organism>
<gene>
    <name evidence="1" type="ORF">AMLFYP55_01027</name>
</gene>